<dbReference type="PANTHER" id="PTHR30273">
    <property type="entry name" value="PERIPLASMIC SIGNAL SENSOR AND SIGMA FACTOR ACTIVATOR FECR-RELATED"/>
    <property type="match status" value="1"/>
</dbReference>
<dbReference type="RefSeq" id="WP_145262910.1">
    <property type="nucleotide sequence ID" value="NZ_CP036316.1"/>
</dbReference>
<sequence length="591" mass="63867">MSPHDRFSELWTDYLEGDLDEAGMSELCKLIAQDDSLLKLAADMYQTHHLLALVGDEEKLREEKFVRETLSRLPKDSGSFVNQVMEDVTKSSATQVESIAANHPVSTPNSSESTRASLGLFTLASAVLVAVVASSWWVATSALINRADAPQQQVQASPNAPSRLVEARFTNLAHAKFFGELLPPVNSLLTPKRDYVLLSGLAEVQFPAGASAILQGPAVFRVLDNECMALDMGRCSVHAPDGAEGFRVETPVTRVVDRGTRFTVSVSETNETEVQVIEGAADVYQKSEVPSQDLLAGGSQSGLKVRLTENQAQAFKNLGKFSADTVPFNSHVYQQQLPDRVISYKTTKNDAGAAELLTEVTVQRGGKIVDIPVTEMIPIKITSFKGFSPNGHIASNGELPSPRILTASDNSLLTGIINPGGQKEPLTENPVIYVPKGSDSTLTPGMAIQFESPVTNGLGPDVVLFELQTYSNPPDGDAFHVSPLQFREGLKSHTIDEYDLTLESPEAQRLATFHLNVFGIPIESLEMLENSPVESGYGGSKFHALAVGIDLSDLGYEVGETVQGLFIQDAQDDHHTVDPVFIGGLPNTEHD</sequence>
<evidence type="ECO:0000313" key="3">
    <source>
        <dbReference type="Proteomes" id="UP000319976"/>
    </source>
</evidence>
<proteinExistence type="predicted"/>
<dbReference type="GO" id="GO:0016989">
    <property type="term" value="F:sigma factor antagonist activity"/>
    <property type="evidence" value="ECO:0007669"/>
    <property type="project" value="TreeGrafter"/>
</dbReference>
<dbReference type="Pfam" id="PF04773">
    <property type="entry name" value="FecR"/>
    <property type="match status" value="1"/>
</dbReference>
<dbReference type="OrthoDB" id="226716at2"/>
<evidence type="ECO:0000313" key="2">
    <source>
        <dbReference type="EMBL" id="QDT65144.1"/>
    </source>
</evidence>
<organism evidence="2 3">
    <name type="scientific">Calycomorphotria hydatis</name>
    <dbReference type="NCBI Taxonomy" id="2528027"/>
    <lineage>
        <taxon>Bacteria</taxon>
        <taxon>Pseudomonadati</taxon>
        <taxon>Planctomycetota</taxon>
        <taxon>Planctomycetia</taxon>
        <taxon>Planctomycetales</taxon>
        <taxon>Planctomycetaceae</taxon>
        <taxon>Calycomorphotria</taxon>
    </lineage>
</organism>
<gene>
    <name evidence="2" type="ORF">V22_23910</name>
</gene>
<dbReference type="Gene3D" id="2.60.120.1440">
    <property type="match status" value="1"/>
</dbReference>
<evidence type="ECO:0000259" key="1">
    <source>
        <dbReference type="Pfam" id="PF04773"/>
    </source>
</evidence>
<dbReference type="InterPro" id="IPR012373">
    <property type="entry name" value="Ferrdict_sens_TM"/>
</dbReference>
<name>A0A517T9U1_9PLAN</name>
<reference evidence="2 3" key="1">
    <citation type="submission" date="2019-02" db="EMBL/GenBank/DDBJ databases">
        <title>Deep-cultivation of Planctomycetes and their phenomic and genomic characterization uncovers novel biology.</title>
        <authorList>
            <person name="Wiegand S."/>
            <person name="Jogler M."/>
            <person name="Boedeker C."/>
            <person name="Pinto D."/>
            <person name="Vollmers J."/>
            <person name="Rivas-Marin E."/>
            <person name="Kohn T."/>
            <person name="Peeters S.H."/>
            <person name="Heuer A."/>
            <person name="Rast P."/>
            <person name="Oberbeckmann S."/>
            <person name="Bunk B."/>
            <person name="Jeske O."/>
            <person name="Meyerdierks A."/>
            <person name="Storesund J.E."/>
            <person name="Kallscheuer N."/>
            <person name="Luecker S."/>
            <person name="Lage O.M."/>
            <person name="Pohl T."/>
            <person name="Merkel B.J."/>
            <person name="Hornburger P."/>
            <person name="Mueller R.-W."/>
            <person name="Bruemmer F."/>
            <person name="Labrenz M."/>
            <person name="Spormann A.M."/>
            <person name="Op den Camp H."/>
            <person name="Overmann J."/>
            <person name="Amann R."/>
            <person name="Jetten M.S.M."/>
            <person name="Mascher T."/>
            <person name="Medema M.H."/>
            <person name="Devos D.P."/>
            <person name="Kaster A.-K."/>
            <person name="Ovreas L."/>
            <person name="Rohde M."/>
            <person name="Galperin M.Y."/>
            <person name="Jogler C."/>
        </authorList>
    </citation>
    <scope>NUCLEOTIDE SEQUENCE [LARGE SCALE GENOMIC DNA]</scope>
    <source>
        <strain evidence="2 3">V22</strain>
    </source>
</reference>
<accession>A0A517T9U1</accession>
<keyword evidence="3" id="KW-1185">Reference proteome</keyword>
<feature type="domain" description="FecR protein" evidence="1">
    <location>
        <begin position="229"/>
        <end position="281"/>
    </location>
</feature>
<dbReference type="KEGG" id="chya:V22_23910"/>
<dbReference type="EMBL" id="CP036316">
    <property type="protein sequence ID" value="QDT65144.1"/>
    <property type="molecule type" value="Genomic_DNA"/>
</dbReference>
<dbReference type="PANTHER" id="PTHR30273:SF2">
    <property type="entry name" value="PROTEIN FECR"/>
    <property type="match status" value="1"/>
</dbReference>
<dbReference type="Proteomes" id="UP000319976">
    <property type="component" value="Chromosome"/>
</dbReference>
<dbReference type="AlphaFoldDB" id="A0A517T9U1"/>
<protein>
    <submittedName>
        <fullName evidence="2">FecR protein</fullName>
    </submittedName>
</protein>
<dbReference type="InterPro" id="IPR006860">
    <property type="entry name" value="FecR"/>
</dbReference>